<sequence>YAKVYALAEKYDVLGLKQLDIDKFVASSTDHFTNSGFFDAIDAVYMSTVDTDLELRDIVADYVCYDLETFGLCERLEKKLEYVPDPAFRVM</sequence>
<evidence type="ECO:0000313" key="1">
    <source>
        <dbReference type="EMBL" id="KAF2732389.1"/>
    </source>
</evidence>
<name>A0A9P4UZF6_9PLEO</name>
<proteinExistence type="predicted"/>
<dbReference type="PANTHER" id="PTHR47843:SF5">
    <property type="entry name" value="BTB_POZ DOMAIN PROTEIN"/>
    <property type="match status" value="1"/>
</dbReference>
<accession>A0A9P4UZF6</accession>
<protein>
    <submittedName>
        <fullName evidence="1">Uncharacterized protein</fullName>
    </submittedName>
</protein>
<evidence type="ECO:0000313" key="2">
    <source>
        <dbReference type="Proteomes" id="UP000799444"/>
    </source>
</evidence>
<reference evidence="1" key="1">
    <citation type="journal article" date="2020" name="Stud. Mycol.">
        <title>101 Dothideomycetes genomes: a test case for predicting lifestyles and emergence of pathogens.</title>
        <authorList>
            <person name="Haridas S."/>
            <person name="Albert R."/>
            <person name="Binder M."/>
            <person name="Bloem J."/>
            <person name="Labutti K."/>
            <person name="Salamov A."/>
            <person name="Andreopoulos B."/>
            <person name="Baker S."/>
            <person name="Barry K."/>
            <person name="Bills G."/>
            <person name="Bluhm B."/>
            <person name="Cannon C."/>
            <person name="Castanera R."/>
            <person name="Culley D."/>
            <person name="Daum C."/>
            <person name="Ezra D."/>
            <person name="Gonzalez J."/>
            <person name="Henrissat B."/>
            <person name="Kuo A."/>
            <person name="Liang C."/>
            <person name="Lipzen A."/>
            <person name="Lutzoni F."/>
            <person name="Magnuson J."/>
            <person name="Mondo S."/>
            <person name="Nolan M."/>
            <person name="Ohm R."/>
            <person name="Pangilinan J."/>
            <person name="Park H.-J."/>
            <person name="Ramirez L."/>
            <person name="Alfaro M."/>
            <person name="Sun H."/>
            <person name="Tritt A."/>
            <person name="Yoshinaga Y."/>
            <person name="Zwiers L.-H."/>
            <person name="Turgeon B."/>
            <person name="Goodwin S."/>
            <person name="Spatafora J."/>
            <person name="Crous P."/>
            <person name="Grigoriev I."/>
        </authorList>
    </citation>
    <scope>NUCLEOTIDE SEQUENCE</scope>
    <source>
        <strain evidence="1">CBS 125425</strain>
    </source>
</reference>
<dbReference type="AlphaFoldDB" id="A0A9P4UZF6"/>
<dbReference type="PANTHER" id="PTHR47843">
    <property type="entry name" value="BTB DOMAIN-CONTAINING PROTEIN-RELATED"/>
    <property type="match status" value="1"/>
</dbReference>
<keyword evidence="2" id="KW-1185">Reference proteome</keyword>
<organism evidence="1 2">
    <name type="scientific">Polyplosphaeria fusca</name>
    <dbReference type="NCBI Taxonomy" id="682080"/>
    <lineage>
        <taxon>Eukaryota</taxon>
        <taxon>Fungi</taxon>
        <taxon>Dikarya</taxon>
        <taxon>Ascomycota</taxon>
        <taxon>Pezizomycotina</taxon>
        <taxon>Dothideomycetes</taxon>
        <taxon>Pleosporomycetidae</taxon>
        <taxon>Pleosporales</taxon>
        <taxon>Tetraplosphaeriaceae</taxon>
        <taxon>Polyplosphaeria</taxon>
    </lineage>
</organism>
<feature type="non-terminal residue" evidence="1">
    <location>
        <position position="91"/>
    </location>
</feature>
<comment type="caution">
    <text evidence="1">The sequence shown here is derived from an EMBL/GenBank/DDBJ whole genome shotgun (WGS) entry which is preliminary data.</text>
</comment>
<feature type="non-terminal residue" evidence="1">
    <location>
        <position position="1"/>
    </location>
</feature>
<gene>
    <name evidence="1" type="ORF">EJ04DRAFT_413113</name>
</gene>
<dbReference type="Proteomes" id="UP000799444">
    <property type="component" value="Unassembled WGS sequence"/>
</dbReference>
<dbReference type="EMBL" id="ML996178">
    <property type="protein sequence ID" value="KAF2732389.1"/>
    <property type="molecule type" value="Genomic_DNA"/>
</dbReference>
<dbReference type="OrthoDB" id="6359816at2759"/>